<comment type="caution">
    <text evidence="7">The sequence shown here is derived from an EMBL/GenBank/DDBJ whole genome shotgun (WGS) entry which is preliminary data.</text>
</comment>
<dbReference type="Gene3D" id="1.20.1250.20">
    <property type="entry name" value="MFS general substrate transporter like domains"/>
    <property type="match status" value="1"/>
</dbReference>
<reference evidence="7 8" key="1">
    <citation type="journal article" date="2024" name="IMA Fungus">
        <title>IMA Genome - F19 : A genome assembly and annotation guide to empower mycologists, including annotated draft genome sequences of Ceratocystis pirilliformis, Diaporthe australafricana, Fusarium ophioides, Paecilomyces lecythidis, and Sporothrix stenoceras.</title>
        <authorList>
            <person name="Aylward J."/>
            <person name="Wilson A.M."/>
            <person name="Visagie C.M."/>
            <person name="Spraker J."/>
            <person name="Barnes I."/>
            <person name="Buitendag C."/>
            <person name="Ceriani C."/>
            <person name="Del Mar Angel L."/>
            <person name="du Plessis D."/>
            <person name="Fuchs T."/>
            <person name="Gasser K."/>
            <person name="Kramer D."/>
            <person name="Li W."/>
            <person name="Munsamy K."/>
            <person name="Piso A."/>
            <person name="Price J.L."/>
            <person name="Sonnekus B."/>
            <person name="Thomas C."/>
            <person name="van der Nest A."/>
            <person name="van Dijk A."/>
            <person name="van Heerden A."/>
            <person name="van Vuuren N."/>
            <person name="Yilmaz N."/>
            <person name="Duong T.A."/>
            <person name="van der Merwe N.A."/>
            <person name="Wingfield M.J."/>
            <person name="Wingfield B.D."/>
        </authorList>
    </citation>
    <scope>NUCLEOTIDE SEQUENCE [LARGE SCALE GENOMIC DNA]</scope>
    <source>
        <strain evidence="7 8">CMW 18300</strain>
    </source>
</reference>
<evidence type="ECO:0000256" key="1">
    <source>
        <dbReference type="ARBA" id="ARBA00004141"/>
    </source>
</evidence>
<feature type="transmembrane region" description="Helical" evidence="6">
    <location>
        <begin position="408"/>
        <end position="429"/>
    </location>
</feature>
<keyword evidence="8" id="KW-1185">Reference proteome</keyword>
<feature type="transmembrane region" description="Helical" evidence="6">
    <location>
        <begin position="314"/>
        <end position="334"/>
    </location>
</feature>
<name>A0ABR3XGL7_9PEZI</name>
<evidence type="ECO:0000313" key="8">
    <source>
        <dbReference type="Proteomes" id="UP001583177"/>
    </source>
</evidence>
<keyword evidence="2" id="KW-0813">Transport</keyword>
<dbReference type="PANTHER" id="PTHR43791">
    <property type="entry name" value="PERMEASE-RELATED"/>
    <property type="match status" value="1"/>
</dbReference>
<dbReference type="InterPro" id="IPR036259">
    <property type="entry name" value="MFS_trans_sf"/>
</dbReference>
<feature type="transmembrane region" description="Helical" evidence="6">
    <location>
        <begin position="340"/>
        <end position="363"/>
    </location>
</feature>
<evidence type="ECO:0000313" key="7">
    <source>
        <dbReference type="EMBL" id="KAL1874867.1"/>
    </source>
</evidence>
<evidence type="ECO:0008006" key="9">
    <source>
        <dbReference type="Google" id="ProtNLM"/>
    </source>
</evidence>
<keyword evidence="4 6" id="KW-1133">Transmembrane helix</keyword>
<feature type="transmembrane region" description="Helical" evidence="6">
    <location>
        <begin position="282"/>
        <end position="302"/>
    </location>
</feature>
<feature type="transmembrane region" description="Helical" evidence="6">
    <location>
        <begin position="155"/>
        <end position="176"/>
    </location>
</feature>
<gene>
    <name evidence="7" type="ORF">Daus18300_003408</name>
</gene>
<evidence type="ECO:0000256" key="3">
    <source>
        <dbReference type="ARBA" id="ARBA00022692"/>
    </source>
</evidence>
<evidence type="ECO:0000256" key="5">
    <source>
        <dbReference type="ARBA" id="ARBA00023136"/>
    </source>
</evidence>
<protein>
    <recommendedName>
        <fullName evidence="9">Allantoate permease</fullName>
    </recommendedName>
</protein>
<evidence type="ECO:0000256" key="4">
    <source>
        <dbReference type="ARBA" id="ARBA00022989"/>
    </source>
</evidence>
<keyword evidence="3 6" id="KW-0812">Transmembrane</keyword>
<evidence type="ECO:0000256" key="2">
    <source>
        <dbReference type="ARBA" id="ARBA00022448"/>
    </source>
</evidence>
<dbReference type="EMBL" id="JAWRVE010000021">
    <property type="protein sequence ID" value="KAL1874867.1"/>
    <property type="molecule type" value="Genomic_DNA"/>
</dbReference>
<accession>A0ABR3XGL7</accession>
<dbReference type="SUPFAM" id="SSF103473">
    <property type="entry name" value="MFS general substrate transporter"/>
    <property type="match status" value="1"/>
</dbReference>
<organism evidence="7 8">
    <name type="scientific">Diaporthe australafricana</name>
    <dbReference type="NCBI Taxonomy" id="127596"/>
    <lineage>
        <taxon>Eukaryota</taxon>
        <taxon>Fungi</taxon>
        <taxon>Dikarya</taxon>
        <taxon>Ascomycota</taxon>
        <taxon>Pezizomycotina</taxon>
        <taxon>Sordariomycetes</taxon>
        <taxon>Sordariomycetidae</taxon>
        <taxon>Diaporthales</taxon>
        <taxon>Diaporthaceae</taxon>
        <taxon>Diaporthe</taxon>
    </lineage>
</organism>
<comment type="subcellular location">
    <subcellularLocation>
        <location evidence="1">Membrane</location>
        <topology evidence="1">Multi-pass membrane protein</topology>
    </subcellularLocation>
</comment>
<dbReference type="PANTHER" id="PTHR43791:SF29">
    <property type="entry name" value="MAJOR FACILITATOR SUPERFAMILY (MFS) PROFILE DOMAIN-CONTAINING PROTEIN"/>
    <property type="match status" value="1"/>
</dbReference>
<keyword evidence="5 6" id="KW-0472">Membrane</keyword>
<evidence type="ECO:0000256" key="6">
    <source>
        <dbReference type="SAM" id="Phobius"/>
    </source>
</evidence>
<sequence>MAAQRVTDARDRSVVDVKTPHNAGGAAAETRSVDDSFAANPFSDPAVAEHYRTVYEKAQYECRHAFDPELEWSREEERSLVRRLDWHVCTWACIMCFALQVDRDNLGQAVSGNMLDQLDLSTNEYNYGRTIYYISFLLSEVPSQLVSKKFGPDRWIPVQMVLCVLVASFFLMPASAVQTKTWFRPDGWFTDREERIVVNRVLRDDPSKGDMHNRMPITPRRLWQALTDYDLWPLYAMATVIFIPTNPPEHYLTLTLRELGFDPVISSYHHRLHEAQLTNSQFITNLLVIPSTAIGILTLLAITWVSEHIDERGFVSMVQGIWSLPCLLALRFWPGTMIDAWGTYALVTVLLSFPYCQAIVVGWTSKNSGSVRTRAISASVFSMMKQVGSIASSNIYREDDKPLYHRGNSVLIGINLLAIGLFLFTKCYYITRNRWKARQWESMSEAEKREYLDYTKDQGNKRLDFRFAH</sequence>
<proteinExistence type="predicted"/>
<dbReference type="Proteomes" id="UP001583177">
    <property type="component" value="Unassembled WGS sequence"/>
</dbReference>